<comment type="similarity">
    <text evidence="1">Belongs to the DinB family.</text>
</comment>
<dbReference type="SUPFAM" id="SSF109854">
    <property type="entry name" value="DinB/YfiT-like putative metalloenzymes"/>
    <property type="match status" value="1"/>
</dbReference>
<protein>
    <submittedName>
        <fullName evidence="4">Damage-inducible protein DinB</fullName>
    </submittedName>
</protein>
<dbReference type="Gene3D" id="1.20.120.450">
    <property type="entry name" value="dinb family like domain"/>
    <property type="match status" value="1"/>
</dbReference>
<dbReference type="RefSeq" id="WP_063477819.1">
    <property type="nucleotide sequence ID" value="NZ_CP147845.1"/>
</dbReference>
<dbReference type="OrthoDB" id="9811413at2"/>
<dbReference type="Pfam" id="PF05163">
    <property type="entry name" value="DinB"/>
    <property type="match status" value="1"/>
</dbReference>
<organism evidence="4 5">
    <name type="scientific">Paenibacillus glucanolyticus</name>
    <dbReference type="NCBI Taxonomy" id="59843"/>
    <lineage>
        <taxon>Bacteria</taxon>
        <taxon>Bacillati</taxon>
        <taxon>Bacillota</taxon>
        <taxon>Bacilli</taxon>
        <taxon>Bacillales</taxon>
        <taxon>Paenibacillaceae</taxon>
        <taxon>Paenibacillus</taxon>
    </lineage>
</organism>
<keyword evidence="2 3" id="KW-0479">Metal-binding</keyword>
<name>A0A163HK02_9BACL</name>
<sequence length="173" mass="20129">MNYPVKMYEYHAWANQAIFNRLLELPGDVYNRKITSIFPTVSEALTQIYTTDLGWMKILSGTDMNAALADAYLLREKLETILLEDLNLRFIELSEQFTAFLSQHPDLEQSIRLDNPYAGIRDTRFSEIVLHIVNHGTYRRGNITAMLRQLGSSSTMTDYAFFWYRSESEQVLK</sequence>
<proteinExistence type="inferred from homology"/>
<evidence type="ECO:0000256" key="2">
    <source>
        <dbReference type="ARBA" id="ARBA00022723"/>
    </source>
</evidence>
<evidence type="ECO:0000313" key="4">
    <source>
        <dbReference type="EMBL" id="KZS45522.1"/>
    </source>
</evidence>
<gene>
    <name evidence="4" type="ORF">AWU65_06090</name>
</gene>
<dbReference type="AlphaFoldDB" id="A0A163HK02"/>
<reference evidence="4" key="1">
    <citation type="journal article" date="2016" name="Genome Announc.">
        <title>Draft genomes of two strains of Paenibacillus glucanolyticus with capability to degrade lignocellulose.</title>
        <authorList>
            <person name="Mathews S.L."/>
            <person name="Pawlak J."/>
            <person name="Grunden A.M."/>
        </authorList>
    </citation>
    <scope>NUCLEOTIDE SEQUENCE [LARGE SCALE GENOMIC DNA]</scope>
    <source>
        <strain evidence="4">SLM1</strain>
    </source>
</reference>
<dbReference type="GeneID" id="97553193"/>
<dbReference type="PANTHER" id="PTHR37302:SF1">
    <property type="entry name" value="PROTEIN DINB"/>
    <property type="match status" value="1"/>
</dbReference>
<dbReference type="InterPro" id="IPR007837">
    <property type="entry name" value="DinB"/>
</dbReference>
<dbReference type="InterPro" id="IPR034660">
    <property type="entry name" value="DinB/YfiT-like"/>
</dbReference>
<dbReference type="PANTHER" id="PTHR37302">
    <property type="entry name" value="SLR1116 PROTEIN"/>
    <property type="match status" value="1"/>
</dbReference>
<evidence type="ECO:0000256" key="1">
    <source>
        <dbReference type="ARBA" id="ARBA00008635"/>
    </source>
</evidence>
<keyword evidence="5" id="KW-1185">Reference proteome</keyword>
<evidence type="ECO:0000256" key="3">
    <source>
        <dbReference type="PIRSR" id="PIRSR607837-1"/>
    </source>
</evidence>
<accession>A0A163HK02</accession>
<evidence type="ECO:0000313" key="5">
    <source>
        <dbReference type="Proteomes" id="UP000076796"/>
    </source>
</evidence>
<dbReference type="Proteomes" id="UP000076796">
    <property type="component" value="Unassembled WGS sequence"/>
</dbReference>
<dbReference type="STRING" id="59843.A3958_06090"/>
<feature type="binding site" evidence="3">
    <location>
        <position position="135"/>
    </location>
    <ligand>
        <name>a divalent metal cation</name>
        <dbReference type="ChEBI" id="CHEBI:60240"/>
    </ligand>
</feature>
<dbReference type="EMBL" id="LWMH01000001">
    <property type="protein sequence ID" value="KZS45522.1"/>
    <property type="molecule type" value="Genomic_DNA"/>
</dbReference>
<comment type="caution">
    <text evidence="4">The sequence shown here is derived from an EMBL/GenBank/DDBJ whole genome shotgun (WGS) entry which is preliminary data.</text>
</comment>
<dbReference type="GO" id="GO:0046872">
    <property type="term" value="F:metal ion binding"/>
    <property type="evidence" value="ECO:0007669"/>
    <property type="project" value="UniProtKB-KW"/>
</dbReference>